<dbReference type="AlphaFoldDB" id="A0A9D2BFZ2"/>
<evidence type="ECO:0008006" key="6">
    <source>
        <dbReference type="Google" id="ProtNLM"/>
    </source>
</evidence>
<feature type="chain" id="PRO_5039126783" description="Exo-alpha-sialidase" evidence="1">
    <location>
        <begin position="24"/>
        <end position="458"/>
    </location>
</feature>
<dbReference type="Pfam" id="PF19755">
    <property type="entry name" value="DUF6242"/>
    <property type="match status" value="1"/>
</dbReference>
<evidence type="ECO:0000259" key="2">
    <source>
        <dbReference type="Pfam" id="PF19755"/>
    </source>
</evidence>
<dbReference type="Gene3D" id="2.120.10.80">
    <property type="entry name" value="Kelch-type beta propeller"/>
    <property type="match status" value="1"/>
</dbReference>
<dbReference type="EMBL" id="DXEL01000021">
    <property type="protein sequence ID" value="HIX73859.1"/>
    <property type="molecule type" value="Genomic_DNA"/>
</dbReference>
<gene>
    <name evidence="4" type="ORF">H9977_02235</name>
</gene>
<dbReference type="Pfam" id="PF25852">
    <property type="entry name" value="DUF6242_C"/>
    <property type="match status" value="1"/>
</dbReference>
<dbReference type="InterPro" id="IPR046209">
    <property type="entry name" value="DUF6242_N"/>
</dbReference>
<evidence type="ECO:0000256" key="1">
    <source>
        <dbReference type="SAM" id="SignalP"/>
    </source>
</evidence>
<proteinExistence type="predicted"/>
<evidence type="ECO:0000313" key="4">
    <source>
        <dbReference type="EMBL" id="HIX73859.1"/>
    </source>
</evidence>
<reference evidence="4" key="2">
    <citation type="submission" date="2021-04" db="EMBL/GenBank/DDBJ databases">
        <authorList>
            <person name="Gilroy R."/>
        </authorList>
    </citation>
    <scope>NUCLEOTIDE SEQUENCE</scope>
    <source>
        <strain evidence="4">ChiGjej6B6-14162</strain>
    </source>
</reference>
<dbReference type="InterPro" id="IPR015915">
    <property type="entry name" value="Kelch-typ_b-propeller"/>
</dbReference>
<name>A0A9D2BFZ2_9BACT</name>
<dbReference type="PROSITE" id="PS51257">
    <property type="entry name" value="PROKAR_LIPOPROTEIN"/>
    <property type="match status" value="1"/>
</dbReference>
<feature type="signal peptide" evidence="1">
    <location>
        <begin position="1"/>
        <end position="23"/>
    </location>
</feature>
<keyword evidence="1" id="KW-0732">Signal</keyword>
<dbReference type="Gene3D" id="2.130.10.10">
    <property type="entry name" value="YVTN repeat-like/Quinoprotein amine dehydrogenase"/>
    <property type="match status" value="1"/>
</dbReference>
<reference evidence="4" key="1">
    <citation type="journal article" date="2021" name="PeerJ">
        <title>Extensive microbial diversity within the chicken gut microbiome revealed by metagenomics and culture.</title>
        <authorList>
            <person name="Gilroy R."/>
            <person name="Ravi A."/>
            <person name="Getino M."/>
            <person name="Pursley I."/>
            <person name="Horton D.L."/>
            <person name="Alikhan N.F."/>
            <person name="Baker D."/>
            <person name="Gharbi K."/>
            <person name="Hall N."/>
            <person name="Watson M."/>
            <person name="Adriaenssens E.M."/>
            <person name="Foster-Nyarko E."/>
            <person name="Jarju S."/>
            <person name="Secka A."/>
            <person name="Antonio M."/>
            <person name="Oren A."/>
            <person name="Chaudhuri R.R."/>
            <person name="La Ragione R."/>
            <person name="Hildebrand F."/>
            <person name="Pallen M.J."/>
        </authorList>
    </citation>
    <scope>NUCLEOTIDE SEQUENCE</scope>
    <source>
        <strain evidence="4">ChiGjej6B6-14162</strain>
    </source>
</reference>
<sequence length="458" mass="50482">MKNRIVLMLVGCFVFLLSSCLKSDEVEAYDVTTNCQISSFSLSSDSVPGLSSVNFTIDQLSGEIYNLDSMPYGTEIEKVLCTLSYASSVAVSGTEVSPEALKDSTYWWSSSDSIDFSKSVKFVVHAYDGITTKVYRAWVNIHQVIPDSMVWGKSQDPMIDINFSEQKVIVADKAEEERYFMYVKPVSSGEAYRLYSTSVDAPSQWQRETLSGFPASGAVLSQLSEFNGAYYLPTTEGKLYVSNDGLTWSESQNAPKVIAVMGSVKASSRQQAVLSVVAEQEGDRAFYALDESGEWTRGAQVMESFPIKNFASLQYASMYYEYLSAIGGRSSQDKVVGDCWATSDGLNWSLMATETNAGFGKREGSMVAAYDDQLFMIGGLDGDGVAKKDVYRSFDKGLTWTKADSMVLMPTSFEARGFSSIVVDDKNFVNLFGGKGTLNGNEFNQLWRGRIFRLVTGE</sequence>
<dbReference type="Proteomes" id="UP000886740">
    <property type="component" value="Unassembled WGS sequence"/>
</dbReference>
<accession>A0A9D2BFZ2</accession>
<evidence type="ECO:0000313" key="5">
    <source>
        <dbReference type="Proteomes" id="UP000886740"/>
    </source>
</evidence>
<dbReference type="InterPro" id="IPR058667">
    <property type="entry name" value="DUF6242_C"/>
</dbReference>
<organism evidence="4 5">
    <name type="scientific">Candidatus Parabacteroides intestinipullorum</name>
    <dbReference type="NCBI Taxonomy" id="2838723"/>
    <lineage>
        <taxon>Bacteria</taxon>
        <taxon>Pseudomonadati</taxon>
        <taxon>Bacteroidota</taxon>
        <taxon>Bacteroidia</taxon>
        <taxon>Bacteroidales</taxon>
        <taxon>Tannerellaceae</taxon>
        <taxon>Parabacteroides</taxon>
    </lineage>
</organism>
<protein>
    <recommendedName>
        <fullName evidence="6">Exo-alpha-sialidase</fullName>
    </recommendedName>
</protein>
<comment type="caution">
    <text evidence="4">The sequence shown here is derived from an EMBL/GenBank/DDBJ whole genome shotgun (WGS) entry which is preliminary data.</text>
</comment>
<dbReference type="InterPro" id="IPR015943">
    <property type="entry name" value="WD40/YVTN_repeat-like_dom_sf"/>
</dbReference>
<feature type="domain" description="DUF6242" evidence="2">
    <location>
        <begin position="46"/>
        <end position="137"/>
    </location>
</feature>
<dbReference type="SUPFAM" id="SSF110296">
    <property type="entry name" value="Oligoxyloglucan reducing end-specific cellobiohydrolase"/>
    <property type="match status" value="1"/>
</dbReference>
<feature type="domain" description="DUF6242" evidence="3">
    <location>
        <begin position="146"/>
        <end position="454"/>
    </location>
</feature>
<evidence type="ECO:0000259" key="3">
    <source>
        <dbReference type="Pfam" id="PF25852"/>
    </source>
</evidence>